<gene>
    <name evidence="1" type="ORF">OWV82_012655</name>
</gene>
<protein>
    <submittedName>
        <fullName evidence="1">Receptor-like protein kinase</fullName>
    </submittedName>
</protein>
<name>A0ACC1XS95_MELAZ</name>
<organism evidence="1 2">
    <name type="scientific">Melia azedarach</name>
    <name type="common">Chinaberry tree</name>
    <dbReference type="NCBI Taxonomy" id="155640"/>
    <lineage>
        <taxon>Eukaryota</taxon>
        <taxon>Viridiplantae</taxon>
        <taxon>Streptophyta</taxon>
        <taxon>Embryophyta</taxon>
        <taxon>Tracheophyta</taxon>
        <taxon>Spermatophyta</taxon>
        <taxon>Magnoliopsida</taxon>
        <taxon>eudicotyledons</taxon>
        <taxon>Gunneridae</taxon>
        <taxon>Pentapetalae</taxon>
        <taxon>rosids</taxon>
        <taxon>malvids</taxon>
        <taxon>Sapindales</taxon>
        <taxon>Meliaceae</taxon>
        <taxon>Melia</taxon>
    </lineage>
</organism>
<evidence type="ECO:0000313" key="2">
    <source>
        <dbReference type="Proteomes" id="UP001164539"/>
    </source>
</evidence>
<sequence>MVKRYELLASAAAATSPAVSGNSPEESQKPDHSHHKYMRGAIIIVVFSILVGFSFFFCIWKKVLPIFKHRLSLTKGRLKAESLMLRSFQLEELERATKNFSEDCLLGSGAFGNVYKGTFGKEGTLAIKRANDAASYQLSIEEFRNEVRLLSKVKHRNLVGLVGFCEEAGAKGAKVLVYEYVPHGSLLDYIMGRGGRSLTWRQRVNIAIGAAKGIAHLHDGITPSIIHRDIKPSNILVGDGYEAKVSDFGLVKTGPVGDQSHVSSQIKGTPGYLDPAYCSSFHLSPFSDVYSFGVILLQLVSARPAVDTTRNQSNYHIIEWARPSIESGNIEEILDASLLSEPCNTEIMLKMANLGLRCVVKTPKQRPTMKQVWQELEDALYAADNFIHKRDFTSRDSRRSIAGSRQSIDQQGSHRSMDNYNDYSQSFVSVDGVGFQRFRIEMDSQSFTNTSFRYFETPSLSIEVDKNNLRGILEEDFS</sequence>
<dbReference type="EMBL" id="CM051400">
    <property type="protein sequence ID" value="KAJ4714125.1"/>
    <property type="molecule type" value="Genomic_DNA"/>
</dbReference>
<keyword evidence="2" id="KW-1185">Reference proteome</keyword>
<proteinExistence type="predicted"/>
<accession>A0ACC1XS95</accession>
<evidence type="ECO:0000313" key="1">
    <source>
        <dbReference type="EMBL" id="KAJ4714125.1"/>
    </source>
</evidence>
<dbReference type="Proteomes" id="UP001164539">
    <property type="component" value="Chromosome 7"/>
</dbReference>
<reference evidence="1 2" key="1">
    <citation type="journal article" date="2023" name="Science">
        <title>Complex scaffold remodeling in plant triterpene biosynthesis.</title>
        <authorList>
            <person name="De La Pena R."/>
            <person name="Hodgson H."/>
            <person name="Liu J.C."/>
            <person name="Stephenson M.J."/>
            <person name="Martin A.C."/>
            <person name="Owen C."/>
            <person name="Harkess A."/>
            <person name="Leebens-Mack J."/>
            <person name="Jimenez L.E."/>
            <person name="Osbourn A."/>
            <person name="Sattely E.S."/>
        </authorList>
    </citation>
    <scope>NUCLEOTIDE SEQUENCE [LARGE SCALE GENOMIC DNA]</scope>
    <source>
        <strain evidence="2">cv. JPN11</strain>
        <tissue evidence="1">Leaf</tissue>
    </source>
</reference>
<comment type="caution">
    <text evidence="1">The sequence shown here is derived from an EMBL/GenBank/DDBJ whole genome shotgun (WGS) entry which is preliminary data.</text>
</comment>